<evidence type="ECO:0000313" key="2">
    <source>
        <dbReference type="Proteomes" id="UP000295382"/>
    </source>
</evidence>
<gene>
    <name evidence="1" type="ORF">EDC30_10211</name>
</gene>
<reference evidence="1 2" key="1">
    <citation type="submission" date="2019-03" db="EMBL/GenBank/DDBJ databases">
        <title>Genomic Encyclopedia of Type Strains, Phase IV (KMG-IV): sequencing the most valuable type-strain genomes for metagenomic binning, comparative biology and taxonomic classification.</title>
        <authorList>
            <person name="Goeker M."/>
        </authorList>
    </citation>
    <scope>NUCLEOTIDE SEQUENCE [LARGE SCALE GENOMIC DNA]</scope>
    <source>
        <strain evidence="1 2">DSM 7445</strain>
    </source>
</reference>
<name>A0A4R3HY78_PAULE</name>
<dbReference type="OrthoDB" id="1121317at2"/>
<dbReference type="Proteomes" id="UP000295382">
    <property type="component" value="Unassembled WGS sequence"/>
</dbReference>
<dbReference type="AlphaFoldDB" id="A0A4R3HY78"/>
<organism evidence="1 2">
    <name type="scientific">Paucimonas lemoignei</name>
    <name type="common">Pseudomonas lemoignei</name>
    <dbReference type="NCBI Taxonomy" id="29443"/>
    <lineage>
        <taxon>Bacteria</taxon>
        <taxon>Pseudomonadati</taxon>
        <taxon>Pseudomonadota</taxon>
        <taxon>Betaproteobacteria</taxon>
        <taxon>Burkholderiales</taxon>
        <taxon>Burkholderiaceae</taxon>
        <taxon>Paucimonas</taxon>
    </lineage>
</organism>
<dbReference type="EMBL" id="SLZQ01000002">
    <property type="protein sequence ID" value="TCS38276.1"/>
    <property type="molecule type" value="Genomic_DNA"/>
</dbReference>
<dbReference type="RefSeq" id="WP_132257280.1">
    <property type="nucleotide sequence ID" value="NZ_SLZQ01000002.1"/>
</dbReference>
<accession>A0A4R3HY78</accession>
<evidence type="ECO:0000313" key="1">
    <source>
        <dbReference type="EMBL" id="TCS38276.1"/>
    </source>
</evidence>
<proteinExistence type="predicted"/>
<comment type="caution">
    <text evidence="1">The sequence shown here is derived from an EMBL/GenBank/DDBJ whole genome shotgun (WGS) entry which is preliminary data.</text>
</comment>
<keyword evidence="2" id="KW-1185">Reference proteome</keyword>
<sequence>MDLHVESRPGYRGQPEPTAFELGGQVVKVRQIIDRWIASDHSYFKIEADDSGIYILRFTPDERHWEMTLFQSPAGLEFSGIYSSSRRARTRQ</sequence>
<protein>
    <submittedName>
        <fullName evidence="1">Uncharacterized protein</fullName>
    </submittedName>
</protein>